<comment type="caution">
    <text evidence="1">The sequence shown here is derived from an EMBL/GenBank/DDBJ whole genome shotgun (WGS) entry which is preliminary data.</text>
</comment>
<gene>
    <name evidence="1" type="ORF">CW751_06290</name>
</gene>
<reference evidence="1 2" key="1">
    <citation type="submission" date="2017-12" db="EMBL/GenBank/DDBJ databases">
        <title>The draft genome sequence of Brumimicrobium saltpan LHR20.</title>
        <authorList>
            <person name="Do Z.-J."/>
            <person name="Luo H.-R."/>
        </authorList>
    </citation>
    <scope>NUCLEOTIDE SEQUENCE [LARGE SCALE GENOMIC DNA]</scope>
    <source>
        <strain evidence="1 2">LHR20</strain>
    </source>
</reference>
<evidence type="ECO:0000313" key="1">
    <source>
        <dbReference type="EMBL" id="PKR81191.1"/>
    </source>
</evidence>
<organism evidence="1 2">
    <name type="scientific">Brumimicrobium salinarum</name>
    <dbReference type="NCBI Taxonomy" id="2058658"/>
    <lineage>
        <taxon>Bacteria</taxon>
        <taxon>Pseudomonadati</taxon>
        <taxon>Bacteroidota</taxon>
        <taxon>Flavobacteriia</taxon>
        <taxon>Flavobacteriales</taxon>
        <taxon>Crocinitomicaceae</taxon>
        <taxon>Brumimicrobium</taxon>
    </lineage>
</organism>
<protein>
    <recommendedName>
        <fullName evidence="3">Thioredoxin-like fold domain-containing protein</fullName>
    </recommendedName>
</protein>
<keyword evidence="2" id="KW-1185">Reference proteome</keyword>
<dbReference type="Gene3D" id="3.40.30.10">
    <property type="entry name" value="Glutaredoxin"/>
    <property type="match status" value="1"/>
</dbReference>
<accession>A0A2I0R3P5</accession>
<evidence type="ECO:0000313" key="2">
    <source>
        <dbReference type="Proteomes" id="UP000236654"/>
    </source>
</evidence>
<dbReference type="EMBL" id="PJNI01000005">
    <property type="protein sequence ID" value="PKR81191.1"/>
    <property type="molecule type" value="Genomic_DNA"/>
</dbReference>
<proteinExistence type="predicted"/>
<name>A0A2I0R3P5_9FLAO</name>
<dbReference type="RefSeq" id="WP_101334151.1">
    <property type="nucleotide sequence ID" value="NZ_PJNI01000005.1"/>
</dbReference>
<sequence>MDAESKENLVYKGKRYVYEATGIDEGKHQLAMKLAKIDGTVSFPSTVIMIGNNVVYKNNSFMSKKEVMKILTNVSETYKSNQLGM</sequence>
<dbReference type="OrthoDB" id="9811036at2"/>
<dbReference type="AlphaFoldDB" id="A0A2I0R3P5"/>
<dbReference type="Proteomes" id="UP000236654">
    <property type="component" value="Unassembled WGS sequence"/>
</dbReference>
<evidence type="ECO:0008006" key="3">
    <source>
        <dbReference type="Google" id="ProtNLM"/>
    </source>
</evidence>